<dbReference type="GO" id="GO:0022904">
    <property type="term" value="P:respiratory electron transport chain"/>
    <property type="evidence" value="ECO:0007669"/>
    <property type="project" value="TreeGrafter"/>
</dbReference>
<dbReference type="InterPro" id="IPR006094">
    <property type="entry name" value="Oxid_FAD_bind_N"/>
</dbReference>
<feature type="domain" description="FAD-binding PCMH-type" evidence="6">
    <location>
        <begin position="35"/>
        <end position="214"/>
    </location>
</feature>
<protein>
    <submittedName>
        <fullName evidence="7">FAD-linked oxidase</fullName>
    </submittedName>
</protein>
<dbReference type="PANTHER" id="PTHR43716:SF1">
    <property type="entry name" value="D-2-HYDROXYGLUTARATE DEHYDROGENASE, MITOCHONDRIAL"/>
    <property type="match status" value="1"/>
</dbReference>
<dbReference type="Gene3D" id="3.30.465.10">
    <property type="match status" value="1"/>
</dbReference>
<keyword evidence="4" id="KW-0274">FAD</keyword>
<accession>A0A917V2D8</accession>
<dbReference type="SUPFAM" id="SSF56176">
    <property type="entry name" value="FAD-binding/transporter-associated domain-like"/>
    <property type="match status" value="1"/>
</dbReference>
<dbReference type="Pfam" id="PF02913">
    <property type="entry name" value="FAD-oxidase_C"/>
    <property type="match status" value="1"/>
</dbReference>
<dbReference type="Gene3D" id="3.30.70.2190">
    <property type="match status" value="1"/>
</dbReference>
<keyword evidence="5" id="KW-0560">Oxidoreductase</keyword>
<dbReference type="Gene3D" id="3.30.70.2740">
    <property type="match status" value="1"/>
</dbReference>
<evidence type="ECO:0000256" key="2">
    <source>
        <dbReference type="ARBA" id="ARBA00008000"/>
    </source>
</evidence>
<dbReference type="PANTHER" id="PTHR43716">
    <property type="entry name" value="D-2-HYDROXYGLUTARATE DEHYDROGENASE, MITOCHONDRIAL"/>
    <property type="match status" value="1"/>
</dbReference>
<reference evidence="7 8" key="1">
    <citation type="journal article" date="2014" name="Int. J. Syst. Evol. Microbiol.">
        <title>Complete genome sequence of Corynebacterium casei LMG S-19264T (=DSM 44701T), isolated from a smear-ripened cheese.</title>
        <authorList>
            <consortium name="US DOE Joint Genome Institute (JGI-PGF)"/>
            <person name="Walter F."/>
            <person name="Albersmeier A."/>
            <person name="Kalinowski J."/>
            <person name="Ruckert C."/>
        </authorList>
    </citation>
    <scope>NUCLEOTIDE SEQUENCE [LARGE SCALE GENOMIC DNA]</scope>
    <source>
        <strain evidence="7 8">CGMCC 1.9161</strain>
    </source>
</reference>
<dbReference type="Gene3D" id="3.30.43.10">
    <property type="entry name" value="Uridine Diphospho-n-acetylenolpyruvylglucosamine Reductase, domain 2"/>
    <property type="match status" value="1"/>
</dbReference>
<comment type="similarity">
    <text evidence="2">Belongs to the FAD-binding oxidoreductase/transferase type 4 family.</text>
</comment>
<dbReference type="InterPro" id="IPR036318">
    <property type="entry name" value="FAD-bd_PCMH-like_sf"/>
</dbReference>
<dbReference type="InterPro" id="IPR016171">
    <property type="entry name" value="Vanillyl_alc_oxidase_C-sub2"/>
</dbReference>
<evidence type="ECO:0000313" key="7">
    <source>
        <dbReference type="EMBL" id="GGK21759.1"/>
    </source>
</evidence>
<dbReference type="InterPro" id="IPR004113">
    <property type="entry name" value="FAD-bd_oxidored_4_C"/>
</dbReference>
<dbReference type="Pfam" id="PF01565">
    <property type="entry name" value="FAD_binding_4"/>
    <property type="match status" value="1"/>
</dbReference>
<dbReference type="FunFam" id="1.10.45.10:FF:000001">
    <property type="entry name" value="D-lactate dehydrogenase mitochondrial"/>
    <property type="match status" value="1"/>
</dbReference>
<evidence type="ECO:0000256" key="3">
    <source>
        <dbReference type="ARBA" id="ARBA00022630"/>
    </source>
</evidence>
<evidence type="ECO:0000256" key="1">
    <source>
        <dbReference type="ARBA" id="ARBA00001974"/>
    </source>
</evidence>
<dbReference type="GO" id="GO:0071949">
    <property type="term" value="F:FAD binding"/>
    <property type="evidence" value="ECO:0007669"/>
    <property type="project" value="InterPro"/>
</dbReference>
<dbReference type="Gene3D" id="1.10.45.10">
    <property type="entry name" value="Vanillyl-alcohol Oxidase, Chain A, domain 4"/>
    <property type="match status" value="1"/>
</dbReference>
<gene>
    <name evidence="7" type="ORF">GCM10011322_05550</name>
</gene>
<comment type="cofactor">
    <cofactor evidence="1">
        <name>FAD</name>
        <dbReference type="ChEBI" id="CHEBI:57692"/>
    </cofactor>
</comment>
<dbReference type="InterPro" id="IPR016166">
    <property type="entry name" value="FAD-bd_PCMH"/>
</dbReference>
<dbReference type="GO" id="GO:0016491">
    <property type="term" value="F:oxidoreductase activity"/>
    <property type="evidence" value="ECO:0007669"/>
    <property type="project" value="UniProtKB-KW"/>
</dbReference>
<dbReference type="AlphaFoldDB" id="A0A917V2D8"/>
<dbReference type="InterPro" id="IPR051264">
    <property type="entry name" value="FAD-oxidored/transferase_4"/>
</dbReference>
<dbReference type="InterPro" id="IPR016164">
    <property type="entry name" value="FAD-linked_Oxase-like_C"/>
</dbReference>
<dbReference type="SUPFAM" id="SSF55103">
    <property type="entry name" value="FAD-linked oxidases, C-terminal domain"/>
    <property type="match status" value="1"/>
</dbReference>
<dbReference type="Proteomes" id="UP000600449">
    <property type="component" value="Unassembled WGS sequence"/>
</dbReference>
<keyword evidence="8" id="KW-1185">Reference proteome</keyword>
<keyword evidence="3" id="KW-0285">Flavoprotein</keyword>
<dbReference type="RefSeq" id="WP_188909329.1">
    <property type="nucleotide sequence ID" value="NZ_BMMF01000002.1"/>
</dbReference>
<name>A0A917V2D8_9HYPH</name>
<dbReference type="InterPro" id="IPR016167">
    <property type="entry name" value="FAD-bd_PCMH_sub1"/>
</dbReference>
<evidence type="ECO:0000313" key="8">
    <source>
        <dbReference type="Proteomes" id="UP000600449"/>
    </source>
</evidence>
<sequence length="456" mass="48287">MSAVLDDLHAALGADCVRAGADIPARAHADASGVAPTRPLALVLPRDVEGVSRALAICHAHGQPIVTQGGMTGLAGGAHPYETDVALSLERLTGIEEIDVEAGTLTARAGTPLQVLQEAAEEAGFMLGIDLGARGSCTIGGNVSTNAGGNNVLRYGMTRRNVLGLEAVLADGTVVSSLNKMLKNNSGYDWTQLMIGSEGTLGVVTRVVLALQPRPEGVRTALCAVSDTRAALRLLRVLERRFAGGLLVFEGMWRDFMEAATREVGLAPPFAEPHELLILVEAATGEGEAGTARFEEVLGAVLEDGLVVDAIVAQSESDRARLWAYRESPYEYQPKLPVFVSFDVSFPRGRIGEAVADMQRAARAHWPDALSVVFGHIADSNLHLIVGGPGIDKKAVEERVYGIVASYGGAVSAEHGIGRNKRAYLALSRSEPELALMRTIKRALDPADILNRGRVL</sequence>
<comment type="caution">
    <text evidence="7">The sequence shown here is derived from an EMBL/GenBank/DDBJ whole genome shotgun (WGS) entry which is preliminary data.</text>
</comment>
<dbReference type="EMBL" id="BMMF01000002">
    <property type="protein sequence ID" value="GGK21759.1"/>
    <property type="molecule type" value="Genomic_DNA"/>
</dbReference>
<evidence type="ECO:0000256" key="4">
    <source>
        <dbReference type="ARBA" id="ARBA00022827"/>
    </source>
</evidence>
<dbReference type="InterPro" id="IPR016169">
    <property type="entry name" value="FAD-bd_PCMH_sub2"/>
</dbReference>
<dbReference type="PROSITE" id="PS51387">
    <property type="entry name" value="FAD_PCMH"/>
    <property type="match status" value="1"/>
</dbReference>
<proteinExistence type="inferred from homology"/>
<organism evidence="7 8">
    <name type="scientific">Salinarimonas ramus</name>
    <dbReference type="NCBI Taxonomy" id="690164"/>
    <lineage>
        <taxon>Bacteria</taxon>
        <taxon>Pseudomonadati</taxon>
        <taxon>Pseudomonadota</taxon>
        <taxon>Alphaproteobacteria</taxon>
        <taxon>Hyphomicrobiales</taxon>
        <taxon>Salinarimonadaceae</taxon>
        <taxon>Salinarimonas</taxon>
    </lineage>
</organism>
<evidence type="ECO:0000256" key="5">
    <source>
        <dbReference type="ARBA" id="ARBA00023002"/>
    </source>
</evidence>
<evidence type="ECO:0000259" key="6">
    <source>
        <dbReference type="PROSITE" id="PS51387"/>
    </source>
</evidence>